<reference evidence="9" key="2">
    <citation type="submission" date="2019-09" db="UniProtKB">
        <authorList>
            <consortium name="WormBaseParasite"/>
        </authorList>
    </citation>
    <scope>IDENTIFICATION</scope>
</reference>
<evidence type="ECO:0000256" key="3">
    <source>
        <dbReference type="ARBA" id="ARBA00022692"/>
    </source>
</evidence>
<dbReference type="InterPro" id="IPR002184">
    <property type="entry name" value="7TM_GPCR_serpentine_rcpt_Srb"/>
</dbReference>
<dbReference type="EMBL" id="UZAH01029708">
    <property type="protein sequence ID" value="VDP07527.1"/>
    <property type="molecule type" value="Genomic_DNA"/>
</dbReference>
<dbReference type="GO" id="GO:0004888">
    <property type="term" value="F:transmembrane signaling receptor activity"/>
    <property type="evidence" value="ECO:0007669"/>
    <property type="project" value="InterPro"/>
</dbReference>
<keyword evidence="3 6" id="KW-0812">Transmembrane</keyword>
<keyword evidence="8" id="KW-1185">Reference proteome</keyword>
<proteinExistence type="inferred from homology"/>
<evidence type="ECO:0000313" key="8">
    <source>
        <dbReference type="Proteomes" id="UP000050761"/>
    </source>
</evidence>
<dbReference type="InterPro" id="IPR019408">
    <property type="entry name" value="7TM_GPCR_serpentine_rcpt_Srab"/>
</dbReference>
<evidence type="ECO:0000256" key="6">
    <source>
        <dbReference type="SAM" id="Phobius"/>
    </source>
</evidence>
<dbReference type="OrthoDB" id="5864736at2759"/>
<evidence type="ECO:0000313" key="9">
    <source>
        <dbReference type="WBParaSite" id="HPBE_0001695901-mRNA-1"/>
    </source>
</evidence>
<sequence>MKGLRGIVFHLSVTIQFSIFCERALATFCVHNYEKHSVLFGFMFCTLAGVLIAVILFTTYRHKDFDELTASMLNTPTAAAPRINRMFIILGAMSVAAIVGMQILLRINRRKSSKCKTYPIPHFRAIRQRATGKTRGEGFAPLPISDPMHPLAQSWQQAGGGMH</sequence>
<feature type="transmembrane region" description="Helical" evidence="6">
    <location>
        <begin position="38"/>
        <end position="60"/>
    </location>
</feature>
<name>A0A3P8A170_HELPZ</name>
<organism evidence="7">
    <name type="scientific">Heligmosomoides polygyrus</name>
    <name type="common">Parasitic roundworm</name>
    <dbReference type="NCBI Taxonomy" id="6339"/>
    <lineage>
        <taxon>Eukaryota</taxon>
        <taxon>Metazoa</taxon>
        <taxon>Ecdysozoa</taxon>
        <taxon>Nematoda</taxon>
        <taxon>Chromadorea</taxon>
        <taxon>Rhabditida</taxon>
        <taxon>Rhabditina</taxon>
        <taxon>Rhabditomorpha</taxon>
        <taxon>Strongyloidea</taxon>
        <taxon>Heligmosomidae</taxon>
        <taxon>Heligmosomoides</taxon>
    </lineage>
</organism>
<dbReference type="Proteomes" id="UP000050761">
    <property type="component" value="Unassembled WGS sequence"/>
</dbReference>
<dbReference type="PANTHER" id="PTHR31216">
    <property type="entry name" value="SERPENTINE RECEPTOR CLASS BETA-1-RELATED-RELATED"/>
    <property type="match status" value="1"/>
</dbReference>
<protein>
    <submittedName>
        <fullName evidence="7 9">Uncharacterized protein</fullName>
    </submittedName>
</protein>
<accession>A0A3P8A170</accession>
<dbReference type="AlphaFoldDB" id="A0A3P8A170"/>
<evidence type="ECO:0000256" key="4">
    <source>
        <dbReference type="ARBA" id="ARBA00022989"/>
    </source>
</evidence>
<gene>
    <name evidence="7" type="ORF">HPBE_LOCUS16958</name>
</gene>
<dbReference type="GO" id="GO:0016020">
    <property type="term" value="C:membrane"/>
    <property type="evidence" value="ECO:0007669"/>
    <property type="project" value="UniProtKB-SubCell"/>
</dbReference>
<evidence type="ECO:0000313" key="7">
    <source>
        <dbReference type="EMBL" id="VDP07527.1"/>
    </source>
</evidence>
<keyword evidence="4 6" id="KW-1133">Transmembrane helix</keyword>
<dbReference type="WBParaSite" id="HPBE_0001695901-mRNA-1">
    <property type="protein sequence ID" value="HPBE_0001695901-mRNA-1"/>
    <property type="gene ID" value="HPBE_0001695901"/>
</dbReference>
<feature type="transmembrane region" description="Helical" evidence="6">
    <location>
        <begin position="86"/>
        <end position="105"/>
    </location>
</feature>
<evidence type="ECO:0000256" key="5">
    <source>
        <dbReference type="ARBA" id="ARBA00023136"/>
    </source>
</evidence>
<dbReference type="GO" id="GO:0007606">
    <property type="term" value="P:sensory perception of chemical stimulus"/>
    <property type="evidence" value="ECO:0007669"/>
    <property type="project" value="InterPro"/>
</dbReference>
<evidence type="ECO:0000256" key="2">
    <source>
        <dbReference type="ARBA" id="ARBA00006860"/>
    </source>
</evidence>
<dbReference type="PANTHER" id="PTHR31216:SF11">
    <property type="entry name" value="SERPENTINE RECEPTOR CLASS BETA-16-RELATED"/>
    <property type="match status" value="1"/>
</dbReference>
<comment type="subcellular location">
    <subcellularLocation>
        <location evidence="1">Membrane</location>
        <topology evidence="1">Multi-pass membrane protein</topology>
    </subcellularLocation>
</comment>
<reference evidence="7 8" key="1">
    <citation type="submission" date="2018-11" db="EMBL/GenBank/DDBJ databases">
        <authorList>
            <consortium name="Pathogen Informatics"/>
        </authorList>
    </citation>
    <scope>NUCLEOTIDE SEQUENCE [LARGE SCALE GENOMIC DNA]</scope>
</reference>
<evidence type="ECO:0000256" key="1">
    <source>
        <dbReference type="ARBA" id="ARBA00004141"/>
    </source>
</evidence>
<keyword evidence="5 6" id="KW-0472">Membrane</keyword>
<dbReference type="Pfam" id="PF10292">
    <property type="entry name" value="7TM_GPCR_Srab"/>
    <property type="match status" value="1"/>
</dbReference>
<comment type="similarity">
    <text evidence="2">Belongs to the nematode receptor-like protein srb family.</text>
</comment>